<evidence type="ECO:0000256" key="2">
    <source>
        <dbReference type="SAM" id="MobiDB-lite"/>
    </source>
</evidence>
<reference evidence="4" key="2">
    <citation type="journal article" date="2022" name="Microb. Genom.">
        <title>A chromosome-scale genome assembly of the tomato pathogen Cladosporium fulvum reveals a compartmentalized genome architecture and the presence of a dispensable chromosome.</title>
        <authorList>
            <person name="Zaccaron A.Z."/>
            <person name="Chen L.H."/>
            <person name="Samaras A."/>
            <person name="Stergiopoulos I."/>
        </authorList>
    </citation>
    <scope>NUCLEOTIDE SEQUENCE</scope>
    <source>
        <strain evidence="4">Race5_Kim</strain>
    </source>
</reference>
<dbReference type="GeneID" id="71984940"/>
<evidence type="ECO:0000256" key="1">
    <source>
        <dbReference type="ARBA" id="ARBA00023125"/>
    </source>
</evidence>
<feature type="domain" description="HTH CENPB-type" evidence="3">
    <location>
        <begin position="95"/>
        <end position="157"/>
    </location>
</feature>
<name>A0A9Q8P7E9_PASFU</name>
<proteinExistence type="predicted"/>
<dbReference type="GO" id="GO:0003677">
    <property type="term" value="F:DNA binding"/>
    <property type="evidence" value="ECO:0007669"/>
    <property type="project" value="UniProtKB-KW"/>
</dbReference>
<sequence>MPRQHRGCNRPRGRPAGSSSSTSVSKYADEERQIGVVLEQAQERVNALLPPLIKHLCNKQPAGQSIYQRACHRWSRKHGSLTNRAAVGGNLSDIQSAALKQYIIDRDRMELPISKRLLTEVGEHIVKRSLLPDEVFRPFGDRWAKRWLEKHSIKLKKTKPIEIARKEAHDPIRIRDWFDELNRVIAEHDIKSINTWNFDESGFRIGIGGAEYILTMDPKRRC</sequence>
<dbReference type="KEGG" id="ffu:CLAFUR5_05062"/>
<feature type="compositionally biased region" description="Basic residues" evidence="2">
    <location>
        <begin position="1"/>
        <end position="13"/>
    </location>
</feature>
<feature type="region of interest" description="Disordered" evidence="2">
    <location>
        <begin position="1"/>
        <end position="26"/>
    </location>
</feature>
<dbReference type="Pfam" id="PF03221">
    <property type="entry name" value="HTH_Tnp_Tc5"/>
    <property type="match status" value="1"/>
</dbReference>
<evidence type="ECO:0000259" key="3">
    <source>
        <dbReference type="Pfam" id="PF03221"/>
    </source>
</evidence>
<accession>A0A9Q8P7E9</accession>
<dbReference type="AlphaFoldDB" id="A0A9Q8P7E9"/>
<dbReference type="InterPro" id="IPR006600">
    <property type="entry name" value="HTH_CenpB_DNA-bd_dom"/>
</dbReference>
<dbReference type="Proteomes" id="UP000756132">
    <property type="component" value="Chromosome 4"/>
</dbReference>
<gene>
    <name evidence="4" type="ORF">CLAFUR5_05062</name>
</gene>
<dbReference type="EMBL" id="CP090166">
    <property type="protein sequence ID" value="UJO15827.1"/>
    <property type="molecule type" value="Genomic_DNA"/>
</dbReference>
<keyword evidence="5" id="KW-1185">Reference proteome</keyword>
<dbReference type="OrthoDB" id="3794134at2759"/>
<evidence type="ECO:0000313" key="5">
    <source>
        <dbReference type="Proteomes" id="UP000756132"/>
    </source>
</evidence>
<dbReference type="RefSeq" id="XP_047760193.1">
    <property type="nucleotide sequence ID" value="XM_047904210.1"/>
</dbReference>
<reference evidence="4" key="1">
    <citation type="submission" date="2021-12" db="EMBL/GenBank/DDBJ databases">
        <authorList>
            <person name="Zaccaron A."/>
            <person name="Stergiopoulos I."/>
        </authorList>
    </citation>
    <scope>NUCLEOTIDE SEQUENCE</scope>
    <source>
        <strain evidence="4">Race5_Kim</strain>
    </source>
</reference>
<protein>
    <recommendedName>
        <fullName evidence="3">HTH CENPB-type domain-containing protein</fullName>
    </recommendedName>
</protein>
<keyword evidence="1" id="KW-0238">DNA-binding</keyword>
<evidence type="ECO:0000313" key="4">
    <source>
        <dbReference type="EMBL" id="UJO15827.1"/>
    </source>
</evidence>
<organism evidence="4 5">
    <name type="scientific">Passalora fulva</name>
    <name type="common">Tomato leaf mold</name>
    <name type="synonym">Cladosporium fulvum</name>
    <dbReference type="NCBI Taxonomy" id="5499"/>
    <lineage>
        <taxon>Eukaryota</taxon>
        <taxon>Fungi</taxon>
        <taxon>Dikarya</taxon>
        <taxon>Ascomycota</taxon>
        <taxon>Pezizomycotina</taxon>
        <taxon>Dothideomycetes</taxon>
        <taxon>Dothideomycetidae</taxon>
        <taxon>Mycosphaerellales</taxon>
        <taxon>Mycosphaerellaceae</taxon>
        <taxon>Fulvia</taxon>
    </lineage>
</organism>